<dbReference type="InterPro" id="IPR001514">
    <property type="entry name" value="DNA-dir_RNA_pol_30-40kDasu_CS"/>
</dbReference>
<sequence length="294" mass="33131">MDRMDDDVPPHVTIRNTEKDSVDFVLSGCDLSLANSLRRVMISEIPTIAIDLVEIESNTSVLADEFIAHRLGLIPLESTNAERLNYTRDCSCDQYCDQCSVELTLEARSTSDATMDVYTRDFVVTRGAAVDPALGHPVFSDPEKKGVLLLKLRKHQEIKVKCIAKKGISKEHAKWSPVSAIGFEYDPWNKLKHTELWYEEDPEKEWPRSRNADWEEPPKDGEPFDFNAVPDKFYMDLETVGQIRPRDVVLKGVSTLQQKLAEIIMALESEEKGRQAPGTAYGDPGMAMGGDDWL</sequence>
<dbReference type="CDD" id="cd07031">
    <property type="entry name" value="RNAP_II_RPB3"/>
    <property type="match status" value="1"/>
</dbReference>
<dbReference type="InterPro" id="IPR050518">
    <property type="entry name" value="Rpo3/RPB3_RNA_Pol_subunit"/>
</dbReference>
<dbReference type="InterPro" id="IPR022842">
    <property type="entry name" value="RNAP_Rpo3/Rpb3/RPAC1"/>
</dbReference>
<dbReference type="SUPFAM" id="SSF55257">
    <property type="entry name" value="RBP11-like subunits of RNA polymerase"/>
    <property type="match status" value="1"/>
</dbReference>
<evidence type="ECO:0000256" key="3">
    <source>
        <dbReference type="ARBA" id="ARBA00022478"/>
    </source>
</evidence>
<dbReference type="Pfam" id="PF01000">
    <property type="entry name" value="RNA_pol_A_bac"/>
    <property type="match status" value="1"/>
</dbReference>
<dbReference type="PROSITE" id="PS00446">
    <property type="entry name" value="RNA_POL_D_30KD"/>
    <property type="match status" value="1"/>
</dbReference>
<dbReference type="Gene3D" id="3.30.1360.10">
    <property type="entry name" value="RNA polymerase, RBP11-like subunit"/>
    <property type="match status" value="1"/>
</dbReference>
<proteinExistence type="inferred from homology"/>
<dbReference type="Pfam" id="PF01193">
    <property type="entry name" value="RNA_pol_L"/>
    <property type="match status" value="1"/>
</dbReference>
<dbReference type="SMART" id="SM00662">
    <property type="entry name" value="RPOLD"/>
    <property type="match status" value="1"/>
</dbReference>
<dbReference type="PANTHER" id="PTHR11800">
    <property type="entry name" value="DNA-DIRECTED RNA POLYMERASE"/>
    <property type="match status" value="1"/>
</dbReference>
<organism evidence="10">
    <name type="scientific">Blastobotrys adeninivorans</name>
    <name type="common">Yeast</name>
    <name type="synonym">Arxula adeninivorans</name>
    <dbReference type="NCBI Taxonomy" id="409370"/>
    <lineage>
        <taxon>Eukaryota</taxon>
        <taxon>Fungi</taxon>
        <taxon>Dikarya</taxon>
        <taxon>Ascomycota</taxon>
        <taxon>Saccharomycotina</taxon>
        <taxon>Dipodascomycetes</taxon>
        <taxon>Dipodascales</taxon>
        <taxon>Trichomonascaceae</taxon>
        <taxon>Blastobotrys</taxon>
    </lineage>
</organism>
<keyword evidence="5" id="KW-0539">Nucleus</keyword>
<comment type="subcellular location">
    <subcellularLocation>
        <location evidence="1">Nucleus</location>
    </subcellularLocation>
</comment>
<protein>
    <recommendedName>
        <fullName evidence="7">DNA-directed RNA polymerase II subunit RPB3</fullName>
    </recommendedName>
</protein>
<dbReference type="SUPFAM" id="SSF56553">
    <property type="entry name" value="Insert subdomain of RNA polymerase alpha subunit"/>
    <property type="match status" value="1"/>
</dbReference>
<dbReference type="AlphaFoldDB" id="A0A060TFM9"/>
<reference evidence="10" key="2">
    <citation type="submission" date="2014-06" db="EMBL/GenBank/DDBJ databases">
        <title>The complete genome of Blastobotrys (Arxula) adeninivorans LS3 - a yeast of biotechnological interest.</title>
        <authorList>
            <person name="Kunze G."/>
            <person name="Gaillardin C."/>
            <person name="Czernicka M."/>
            <person name="Durrens P."/>
            <person name="Martin T."/>
            <person name="Boer E."/>
            <person name="Gabaldon T."/>
            <person name="Cruz J."/>
            <person name="Talla E."/>
            <person name="Marck C."/>
            <person name="Goffeau A."/>
            <person name="Barbe V."/>
            <person name="Baret P."/>
            <person name="Baronian K."/>
            <person name="Beier S."/>
            <person name="Bleykasten C."/>
            <person name="Bode R."/>
            <person name="Casaregola S."/>
            <person name="Despons L."/>
            <person name="Fairhead C."/>
            <person name="Giersberg M."/>
            <person name="Gierski P."/>
            <person name="Hahnel U."/>
            <person name="Hartmann A."/>
            <person name="Jankowska D."/>
            <person name="Jubin C."/>
            <person name="Jung P."/>
            <person name="Lafontaine I."/>
            <person name="Leh-Louis V."/>
            <person name="Lemaire M."/>
            <person name="Marcet-Houben M."/>
            <person name="Mascher M."/>
            <person name="Morel G."/>
            <person name="Richard G.-F."/>
            <person name="Riechen J."/>
            <person name="Sacerdot C."/>
            <person name="Sarkar A."/>
            <person name="Savel G."/>
            <person name="Schacherer J."/>
            <person name="Sherman D."/>
            <person name="Straub M.-L."/>
            <person name="Stein N."/>
            <person name="Thierry A."/>
            <person name="Trautwein-Schult A."/>
            <person name="Westhof E."/>
            <person name="Worch S."/>
            <person name="Dujon B."/>
            <person name="Souciet J.-L."/>
            <person name="Wincker P."/>
            <person name="Scholz U."/>
            <person name="Neuveglise N."/>
        </authorList>
    </citation>
    <scope>NUCLEOTIDE SEQUENCE</scope>
    <source>
        <strain evidence="10">LS3</strain>
    </source>
</reference>
<comment type="similarity">
    <text evidence="6">Belongs to the archaeal Rpo3/eukaryotic RPB3 RNA polymerase subunit family.</text>
</comment>
<accession>A0A060TFM9</accession>
<dbReference type="InterPro" id="IPR011262">
    <property type="entry name" value="DNA-dir_RNA_pol_insert"/>
</dbReference>
<evidence type="ECO:0000256" key="6">
    <source>
        <dbReference type="ARBA" id="ARBA00025804"/>
    </source>
</evidence>
<keyword evidence="4" id="KW-0804">Transcription</keyword>
<evidence type="ECO:0000256" key="7">
    <source>
        <dbReference type="ARBA" id="ARBA00072506"/>
    </source>
</evidence>
<dbReference type="GO" id="GO:0005665">
    <property type="term" value="C:RNA polymerase II, core complex"/>
    <property type="evidence" value="ECO:0007669"/>
    <property type="project" value="TreeGrafter"/>
</dbReference>
<evidence type="ECO:0000313" key="10">
    <source>
        <dbReference type="EMBL" id="CDP37996.1"/>
    </source>
</evidence>
<dbReference type="EMBL" id="HG937694">
    <property type="protein sequence ID" value="CDP37996.1"/>
    <property type="molecule type" value="Genomic_DNA"/>
</dbReference>
<evidence type="ECO:0000256" key="2">
    <source>
        <dbReference type="ARBA" id="ARBA00011730"/>
    </source>
</evidence>
<evidence type="ECO:0000256" key="8">
    <source>
        <dbReference type="SAM" id="MobiDB-lite"/>
    </source>
</evidence>
<evidence type="ECO:0000256" key="5">
    <source>
        <dbReference type="ARBA" id="ARBA00023242"/>
    </source>
</evidence>
<dbReference type="Gene3D" id="2.170.120.12">
    <property type="entry name" value="DNA-directed RNA polymerase, insert domain"/>
    <property type="match status" value="1"/>
</dbReference>
<evidence type="ECO:0000259" key="9">
    <source>
        <dbReference type="SMART" id="SM00662"/>
    </source>
</evidence>
<keyword evidence="10" id="KW-0808">Transferase</keyword>
<name>A0A060TFM9_BLAAD</name>
<evidence type="ECO:0000256" key="1">
    <source>
        <dbReference type="ARBA" id="ARBA00004123"/>
    </source>
</evidence>
<dbReference type="GO" id="GO:0003677">
    <property type="term" value="F:DNA binding"/>
    <property type="evidence" value="ECO:0007669"/>
    <property type="project" value="InterPro"/>
</dbReference>
<keyword evidence="10" id="KW-0548">Nucleotidyltransferase</keyword>
<keyword evidence="3" id="KW-0240">DNA-directed RNA polymerase</keyword>
<evidence type="ECO:0000256" key="4">
    <source>
        <dbReference type="ARBA" id="ARBA00023163"/>
    </source>
</evidence>
<dbReference type="InterPro" id="IPR011263">
    <property type="entry name" value="DNA-dir_RNA_pol_RpoA/D/Rpb3"/>
</dbReference>
<dbReference type="FunFam" id="2.170.120.12:FF:000002">
    <property type="entry name" value="DNA-directed RNA polymerase II subunit RPB3"/>
    <property type="match status" value="1"/>
</dbReference>
<dbReference type="PANTHER" id="PTHR11800:SF2">
    <property type="entry name" value="DNA-DIRECTED RNA POLYMERASE II SUBUNIT RPB3"/>
    <property type="match status" value="1"/>
</dbReference>
<dbReference type="InterPro" id="IPR036603">
    <property type="entry name" value="RBP11-like"/>
</dbReference>
<gene>
    <name evidence="10" type="ORF">GNLVRS02_ARAD1D24442g</name>
</gene>
<feature type="domain" description="DNA-directed RNA polymerase RpoA/D/Rpb3-type" evidence="9">
    <location>
        <begin position="21"/>
        <end position="266"/>
    </location>
</feature>
<feature type="region of interest" description="Disordered" evidence="8">
    <location>
        <begin position="273"/>
        <end position="294"/>
    </location>
</feature>
<dbReference type="InterPro" id="IPR036643">
    <property type="entry name" value="RNApol_insert_sf"/>
</dbReference>
<dbReference type="PhylomeDB" id="A0A060TFM9"/>
<dbReference type="GO" id="GO:0046983">
    <property type="term" value="F:protein dimerization activity"/>
    <property type="evidence" value="ECO:0007669"/>
    <property type="project" value="InterPro"/>
</dbReference>
<dbReference type="GO" id="GO:0003899">
    <property type="term" value="F:DNA-directed RNA polymerase activity"/>
    <property type="evidence" value="ECO:0007669"/>
    <property type="project" value="InterPro"/>
</dbReference>
<dbReference type="GO" id="GO:0006366">
    <property type="term" value="P:transcription by RNA polymerase II"/>
    <property type="evidence" value="ECO:0007669"/>
    <property type="project" value="TreeGrafter"/>
</dbReference>
<dbReference type="NCBIfam" id="NF001988">
    <property type="entry name" value="PRK00783.1"/>
    <property type="match status" value="1"/>
</dbReference>
<comment type="subunit">
    <text evidence="2">Component of the RNA polymerase II (Pol II) complex consisting of 12 subunits.</text>
</comment>
<dbReference type="HAMAP" id="MF_00320">
    <property type="entry name" value="RNApol_arch_Rpo3"/>
    <property type="match status" value="1"/>
</dbReference>
<reference evidence="10" key="1">
    <citation type="submission" date="2014-02" db="EMBL/GenBank/DDBJ databases">
        <authorList>
            <person name="Genoscope - CEA"/>
        </authorList>
    </citation>
    <scope>NUCLEOTIDE SEQUENCE</scope>
    <source>
        <strain evidence="10">LS3</strain>
    </source>
</reference>